<evidence type="ECO:0008006" key="4">
    <source>
        <dbReference type="Google" id="ProtNLM"/>
    </source>
</evidence>
<evidence type="ECO:0000256" key="1">
    <source>
        <dbReference type="SAM" id="SignalP"/>
    </source>
</evidence>
<evidence type="ECO:0000313" key="3">
    <source>
        <dbReference type="Proteomes" id="UP001159405"/>
    </source>
</evidence>
<protein>
    <recommendedName>
        <fullName evidence="4">LamG-like jellyroll fold domain-containing protein</fullName>
    </recommendedName>
</protein>
<dbReference type="Proteomes" id="UP001159405">
    <property type="component" value="Unassembled WGS sequence"/>
</dbReference>
<dbReference type="SUPFAM" id="SSF49899">
    <property type="entry name" value="Concanavalin A-like lectins/glucanases"/>
    <property type="match status" value="1"/>
</dbReference>
<dbReference type="Pfam" id="PF13385">
    <property type="entry name" value="Laminin_G_3"/>
    <property type="match status" value="1"/>
</dbReference>
<sequence length="334" mass="37358">MDIKTTFVFFLSACLYASATRSQTGVKNVSVDNVTLSDGKFVVQQICSSAAAANEITSLKKEVKQLKEVLLHRLDELLRLLGKDESTSGQWDLFNGLLSFWRLNGMDGQVSLKGSARYEKQDGRIALYLDGSSGAFAETPSLPIHRTSLTIAVWIKMKSSGAQYAVYGDWSSPWSFRLYIDPSGHFCADARKTIAKNIFGFCTRDAVVVNKWTHVAMTWGRTQGTVRLFMNGEMNVSKNVTSNSKDFMNSGHSVFDIGLKRDSRTTAHAYFSDLMVFSRELRFSPIKNVNEIKEYLVLKHPLSKDSVGTVGNFFILGTLIPYKHFTEFNTSNNT</sequence>
<feature type="chain" id="PRO_5047480058" description="LamG-like jellyroll fold domain-containing protein" evidence="1">
    <location>
        <begin position="20"/>
        <end position="334"/>
    </location>
</feature>
<dbReference type="EMBL" id="CALNXK010000010">
    <property type="protein sequence ID" value="CAH3042785.1"/>
    <property type="molecule type" value="Genomic_DNA"/>
</dbReference>
<accession>A0ABN8N568</accession>
<reference evidence="2 3" key="1">
    <citation type="submission" date="2022-05" db="EMBL/GenBank/DDBJ databases">
        <authorList>
            <consortium name="Genoscope - CEA"/>
            <person name="William W."/>
        </authorList>
    </citation>
    <scope>NUCLEOTIDE SEQUENCE [LARGE SCALE GENOMIC DNA]</scope>
</reference>
<comment type="caution">
    <text evidence="2">The sequence shown here is derived from an EMBL/GenBank/DDBJ whole genome shotgun (WGS) entry which is preliminary data.</text>
</comment>
<gene>
    <name evidence="2" type="ORF">PLOB_00000626</name>
</gene>
<dbReference type="Gene3D" id="2.60.120.200">
    <property type="match status" value="1"/>
</dbReference>
<evidence type="ECO:0000313" key="2">
    <source>
        <dbReference type="EMBL" id="CAH3042785.1"/>
    </source>
</evidence>
<proteinExistence type="predicted"/>
<keyword evidence="1" id="KW-0732">Signal</keyword>
<name>A0ABN8N568_9CNID</name>
<organism evidence="2 3">
    <name type="scientific">Porites lobata</name>
    <dbReference type="NCBI Taxonomy" id="104759"/>
    <lineage>
        <taxon>Eukaryota</taxon>
        <taxon>Metazoa</taxon>
        <taxon>Cnidaria</taxon>
        <taxon>Anthozoa</taxon>
        <taxon>Hexacorallia</taxon>
        <taxon>Scleractinia</taxon>
        <taxon>Fungiina</taxon>
        <taxon>Poritidae</taxon>
        <taxon>Porites</taxon>
    </lineage>
</organism>
<feature type="signal peptide" evidence="1">
    <location>
        <begin position="1"/>
        <end position="19"/>
    </location>
</feature>
<keyword evidence="3" id="KW-1185">Reference proteome</keyword>
<dbReference type="InterPro" id="IPR013320">
    <property type="entry name" value="ConA-like_dom_sf"/>
</dbReference>